<feature type="domain" description="DUF6570" evidence="1">
    <location>
        <begin position="1"/>
        <end position="68"/>
    </location>
</feature>
<dbReference type="Pfam" id="PF20209">
    <property type="entry name" value="DUF6570"/>
    <property type="match status" value="1"/>
</dbReference>
<evidence type="ECO:0000259" key="1">
    <source>
        <dbReference type="Pfam" id="PF20209"/>
    </source>
</evidence>
<accession>A0A1X7SUD2</accession>
<organism evidence="2">
    <name type="scientific">Amphimedon queenslandica</name>
    <name type="common">Sponge</name>
    <dbReference type="NCBI Taxonomy" id="400682"/>
    <lineage>
        <taxon>Eukaryota</taxon>
        <taxon>Metazoa</taxon>
        <taxon>Porifera</taxon>
        <taxon>Demospongiae</taxon>
        <taxon>Heteroscleromorpha</taxon>
        <taxon>Haplosclerida</taxon>
        <taxon>Niphatidae</taxon>
        <taxon>Amphimedon</taxon>
    </lineage>
</organism>
<protein>
    <recommendedName>
        <fullName evidence="1">DUF6570 domain-containing protein</fullName>
    </recommendedName>
</protein>
<proteinExistence type="predicted"/>
<evidence type="ECO:0000313" key="2">
    <source>
        <dbReference type="EnsemblMetazoa" id="Aqu2.1.05688_001"/>
    </source>
</evidence>
<sequence>MHVDKIPPELSRLNTMEQRLISRVQAFIKLIVLPLGERALAGKTINFQANVSEVYNSLPRPLNSDGVVLVKPPESTNATVTF</sequence>
<name>A0A1X7SUD2_AMPQE</name>
<dbReference type="AlphaFoldDB" id="A0A1X7SUD2"/>
<dbReference type="InterPro" id="IPR046700">
    <property type="entry name" value="DUF6570"/>
</dbReference>
<reference evidence="2" key="1">
    <citation type="submission" date="2017-05" db="UniProtKB">
        <authorList>
            <consortium name="EnsemblMetazoa"/>
        </authorList>
    </citation>
    <scope>IDENTIFICATION</scope>
</reference>
<dbReference type="EnsemblMetazoa" id="Aqu2.1.05688_001">
    <property type="protein sequence ID" value="Aqu2.1.05688_001"/>
    <property type="gene ID" value="Aqu2.1.05688"/>
</dbReference>
<dbReference type="InParanoid" id="A0A1X7SUD2"/>